<evidence type="ECO:0000313" key="2">
    <source>
        <dbReference type="EMBL" id="SEK97960.1"/>
    </source>
</evidence>
<name>A0A1H7LGI1_9RHOB</name>
<reference evidence="2 3" key="1">
    <citation type="submission" date="2016-10" db="EMBL/GenBank/DDBJ databases">
        <authorList>
            <person name="de Groot N.N."/>
        </authorList>
    </citation>
    <scope>NUCLEOTIDE SEQUENCE [LARGE SCALE GENOMIC DNA]</scope>
    <source>
        <strain evidence="2 3">DSM 100674</strain>
    </source>
</reference>
<evidence type="ECO:0000313" key="3">
    <source>
        <dbReference type="Proteomes" id="UP000199582"/>
    </source>
</evidence>
<evidence type="ECO:0008006" key="4">
    <source>
        <dbReference type="Google" id="ProtNLM"/>
    </source>
</evidence>
<organism evidence="2 3">
    <name type="scientific">Roseovarius azorensis</name>
    <dbReference type="NCBI Taxonomy" id="1287727"/>
    <lineage>
        <taxon>Bacteria</taxon>
        <taxon>Pseudomonadati</taxon>
        <taxon>Pseudomonadota</taxon>
        <taxon>Alphaproteobacteria</taxon>
        <taxon>Rhodobacterales</taxon>
        <taxon>Roseobacteraceae</taxon>
        <taxon>Roseovarius</taxon>
    </lineage>
</organism>
<dbReference type="Proteomes" id="UP000199582">
    <property type="component" value="Unassembled WGS sequence"/>
</dbReference>
<accession>A0A1H7LGI1</accession>
<feature type="chain" id="PRO_5009299735" description="Tetratricopeptide repeat-containing protein" evidence="1">
    <location>
        <begin position="20"/>
        <end position="510"/>
    </location>
</feature>
<sequence length="510" mass="53919">MKRTSAVLFTIFLGTGGFAQEPLSAIEWLNDASTATVSPLPGGILGEPPVAEEIETPSVQVTALDATRADAVGLLPGHATGLPASLWYRSAAANLQRHFERLSPEPLPAVQALYYTLLLAEATAPDDVGQDAVFLTARLNALRRFGAVEPALALVEAAGPLQESLFDQWLDLSLLNGHEDRACAALARQPHLTNSLASRIFCTARAGDWGTAALTYDSAIALGDLEPADQTLLALFLDPELVETNPPPAVPDSLTPLQFRLFEAIGAPLPTHNLPRVFANADLRGTAGWKAELEAAERLARTGALPATQLFGLYTARKPAASGGVWDRVAAIQVLDDALNRNDTTALTRILPRTWTAMQSQRLEVAFADLFAPRLKGLDLPAEIEDLAFRITLLSGSYETAAEHLSTVNAQHRFLADLATGQPQAAQATTALEQAIASGFAATEAAAAHKPLLDRAQLGEAILSAAAQLDQSSGGGREDISAAIATLRTVGLEETARRAAIQLLLLGARG</sequence>
<dbReference type="AlphaFoldDB" id="A0A1H7LGI1"/>
<evidence type="ECO:0000256" key="1">
    <source>
        <dbReference type="SAM" id="SignalP"/>
    </source>
</evidence>
<dbReference type="EMBL" id="FOAG01000003">
    <property type="protein sequence ID" value="SEK97960.1"/>
    <property type="molecule type" value="Genomic_DNA"/>
</dbReference>
<protein>
    <recommendedName>
        <fullName evidence="4">Tetratricopeptide repeat-containing protein</fullName>
    </recommendedName>
</protein>
<dbReference type="RefSeq" id="WP_245770606.1">
    <property type="nucleotide sequence ID" value="NZ_FOAG01000003.1"/>
</dbReference>
<proteinExistence type="predicted"/>
<gene>
    <name evidence="2" type="ORF">SAMN05443999_10352</name>
</gene>
<feature type="signal peptide" evidence="1">
    <location>
        <begin position="1"/>
        <end position="19"/>
    </location>
</feature>
<keyword evidence="3" id="KW-1185">Reference proteome</keyword>
<dbReference type="STRING" id="1287727.SAMN05443999_10352"/>
<keyword evidence="1" id="KW-0732">Signal</keyword>